<sequence length="140" mass="15562">MHLDSTLQLMAMHVHNAHTDGDAMILHTGDVFFNGRYPFIDLNSGGTIDGTIKAVNSALFIVNKDTKIIPGHGEVANGDDLMRYRDLLMTIRERVKNAKDSGKTLEQVQSMGLTKEWDKAQGQGKTKPRDMVESVYNSLD</sequence>
<keyword evidence="3" id="KW-1185">Reference proteome</keyword>
<name>A0ABW4X161_9BACT</name>
<feature type="region of interest" description="Disordered" evidence="1">
    <location>
        <begin position="116"/>
        <end position="140"/>
    </location>
</feature>
<accession>A0ABW4X161</accession>
<evidence type="ECO:0000256" key="1">
    <source>
        <dbReference type="SAM" id="MobiDB-lite"/>
    </source>
</evidence>
<comment type="caution">
    <text evidence="2">The sequence shown here is derived from an EMBL/GenBank/DDBJ whole genome shotgun (WGS) entry which is preliminary data.</text>
</comment>
<evidence type="ECO:0000313" key="3">
    <source>
        <dbReference type="Proteomes" id="UP001597369"/>
    </source>
</evidence>
<dbReference type="EMBL" id="JBHUHV010000052">
    <property type="protein sequence ID" value="MFD2068311.1"/>
    <property type="molecule type" value="Genomic_DNA"/>
</dbReference>
<dbReference type="Proteomes" id="UP001597369">
    <property type="component" value="Unassembled WGS sequence"/>
</dbReference>
<reference evidence="3" key="1">
    <citation type="journal article" date="2019" name="Int. J. Syst. Evol. Microbiol.">
        <title>The Global Catalogue of Microorganisms (GCM) 10K type strain sequencing project: providing services to taxonomists for standard genome sequencing and annotation.</title>
        <authorList>
            <consortium name="The Broad Institute Genomics Platform"/>
            <consortium name="The Broad Institute Genome Sequencing Center for Infectious Disease"/>
            <person name="Wu L."/>
            <person name="Ma J."/>
        </authorList>
    </citation>
    <scope>NUCLEOTIDE SEQUENCE [LARGE SCALE GENOMIC DNA]</scope>
    <source>
        <strain evidence="3">JCM 16545</strain>
    </source>
</reference>
<gene>
    <name evidence="2" type="ORF">ACFSKU_15580</name>
</gene>
<evidence type="ECO:0008006" key="4">
    <source>
        <dbReference type="Google" id="ProtNLM"/>
    </source>
</evidence>
<proteinExistence type="predicted"/>
<evidence type="ECO:0000313" key="2">
    <source>
        <dbReference type="EMBL" id="MFD2068311.1"/>
    </source>
</evidence>
<organism evidence="2 3">
    <name type="scientific">Pontibacter silvestris</name>
    <dbReference type="NCBI Taxonomy" id="2305183"/>
    <lineage>
        <taxon>Bacteria</taxon>
        <taxon>Pseudomonadati</taxon>
        <taxon>Bacteroidota</taxon>
        <taxon>Cytophagia</taxon>
        <taxon>Cytophagales</taxon>
        <taxon>Hymenobacteraceae</taxon>
        <taxon>Pontibacter</taxon>
    </lineage>
</organism>
<dbReference type="RefSeq" id="WP_229961703.1">
    <property type="nucleotide sequence ID" value="NZ_JAJJWI010000014.1"/>
</dbReference>
<dbReference type="SUPFAM" id="SSF56281">
    <property type="entry name" value="Metallo-hydrolase/oxidoreductase"/>
    <property type="match status" value="1"/>
</dbReference>
<dbReference type="Gene3D" id="3.60.15.10">
    <property type="entry name" value="Ribonuclease Z/Hydroxyacylglutathione hydrolase-like"/>
    <property type="match status" value="1"/>
</dbReference>
<protein>
    <recommendedName>
        <fullName evidence="4">Metallo-beta-lactamase domain-containing protein</fullName>
    </recommendedName>
</protein>
<dbReference type="InterPro" id="IPR036866">
    <property type="entry name" value="RibonucZ/Hydroxyglut_hydro"/>
</dbReference>